<name>A0AAV4TAV0_9ARAC</name>
<comment type="caution">
    <text evidence="2">The sequence shown here is derived from an EMBL/GenBank/DDBJ whole genome shotgun (WGS) entry which is preliminary data.</text>
</comment>
<evidence type="ECO:0000313" key="2">
    <source>
        <dbReference type="EMBL" id="GIY42339.1"/>
    </source>
</evidence>
<accession>A0AAV4TAV0</accession>
<sequence>MGIKVSEKERNAIVFVPVVARAASTRSTRAVANLCMAVGEREEDAADEARDSPANGEDAPARPVGRVGGRGHQERAPSVATDFTSLFLSLSLRHLKGFPREVIDDTARHHMARRCHLQSPF</sequence>
<dbReference type="AlphaFoldDB" id="A0AAV4TAV0"/>
<evidence type="ECO:0000313" key="3">
    <source>
        <dbReference type="Proteomes" id="UP001054837"/>
    </source>
</evidence>
<dbReference type="Proteomes" id="UP001054837">
    <property type="component" value="Unassembled WGS sequence"/>
</dbReference>
<feature type="region of interest" description="Disordered" evidence="1">
    <location>
        <begin position="41"/>
        <end position="77"/>
    </location>
</feature>
<evidence type="ECO:0000256" key="1">
    <source>
        <dbReference type="SAM" id="MobiDB-lite"/>
    </source>
</evidence>
<gene>
    <name evidence="2" type="ORF">CDAR_510851</name>
</gene>
<dbReference type="EMBL" id="BPLQ01009186">
    <property type="protein sequence ID" value="GIY42339.1"/>
    <property type="molecule type" value="Genomic_DNA"/>
</dbReference>
<proteinExistence type="predicted"/>
<keyword evidence="3" id="KW-1185">Reference proteome</keyword>
<organism evidence="2 3">
    <name type="scientific">Caerostris darwini</name>
    <dbReference type="NCBI Taxonomy" id="1538125"/>
    <lineage>
        <taxon>Eukaryota</taxon>
        <taxon>Metazoa</taxon>
        <taxon>Ecdysozoa</taxon>
        <taxon>Arthropoda</taxon>
        <taxon>Chelicerata</taxon>
        <taxon>Arachnida</taxon>
        <taxon>Araneae</taxon>
        <taxon>Araneomorphae</taxon>
        <taxon>Entelegynae</taxon>
        <taxon>Araneoidea</taxon>
        <taxon>Araneidae</taxon>
        <taxon>Caerostris</taxon>
    </lineage>
</organism>
<protein>
    <submittedName>
        <fullName evidence="2">Uncharacterized protein</fullName>
    </submittedName>
</protein>
<reference evidence="2 3" key="1">
    <citation type="submission" date="2021-06" db="EMBL/GenBank/DDBJ databases">
        <title>Caerostris darwini draft genome.</title>
        <authorList>
            <person name="Kono N."/>
            <person name="Arakawa K."/>
        </authorList>
    </citation>
    <scope>NUCLEOTIDE SEQUENCE [LARGE SCALE GENOMIC DNA]</scope>
</reference>